<organism evidence="2 3">
    <name type="scientific">Methanolacinia petrolearia (strain DSM 11571 / OCM 486 / SEBR 4847)</name>
    <name type="common">Methanoplanus petrolearius</name>
    <dbReference type="NCBI Taxonomy" id="679926"/>
    <lineage>
        <taxon>Archaea</taxon>
        <taxon>Methanobacteriati</taxon>
        <taxon>Methanobacteriota</taxon>
        <taxon>Stenosarchaea group</taxon>
        <taxon>Methanomicrobia</taxon>
        <taxon>Methanomicrobiales</taxon>
        <taxon>Methanomicrobiaceae</taxon>
        <taxon>Methanolacinia</taxon>
    </lineage>
</organism>
<reference evidence="2 3" key="1">
    <citation type="journal article" date="2010" name="Stand. Genomic Sci.">
        <title>Complete genome sequence of Methanoplanus petrolearius type strain (SEBR 4847).</title>
        <authorList>
            <person name="Brambilla E."/>
            <person name="Djao O.D."/>
            <person name="Daligault H."/>
            <person name="Lapidus A."/>
            <person name="Lucas S."/>
            <person name="Hammon N."/>
            <person name="Nolan M."/>
            <person name="Tice H."/>
            <person name="Cheng J.F."/>
            <person name="Han C."/>
            <person name="Tapia R."/>
            <person name="Goodwin L."/>
            <person name="Pitluck S."/>
            <person name="Liolios K."/>
            <person name="Ivanova N."/>
            <person name="Mavromatis K."/>
            <person name="Mikhailova N."/>
            <person name="Pati A."/>
            <person name="Chen A."/>
            <person name="Palaniappan K."/>
            <person name="Land M."/>
            <person name="Hauser L."/>
            <person name="Chang Y.J."/>
            <person name="Jeffries C.D."/>
            <person name="Rohde M."/>
            <person name="Spring S."/>
            <person name="Sikorski J."/>
            <person name="Goker M."/>
            <person name="Woyke T."/>
            <person name="Bristow J."/>
            <person name="Eisen J.A."/>
            <person name="Markowitz V."/>
            <person name="Hugenholtz P."/>
            <person name="Kyrpides N.C."/>
            <person name="Klenk H.P."/>
        </authorList>
    </citation>
    <scope>NUCLEOTIDE SEQUENCE [LARGE SCALE GENOMIC DNA]</scope>
    <source>
        <strain evidence="3">DSM 11571 / OCM 486 / SEBR 4847</strain>
    </source>
</reference>
<accession>E1RHA8</accession>
<evidence type="ECO:0000313" key="3">
    <source>
        <dbReference type="Proteomes" id="UP000006565"/>
    </source>
</evidence>
<sequence length="262" mass="28995" precursor="true">MDKKDFLTFLAAIIFVLIIAIVTHPPDFGSQEPDLSQNTNPGSSQSDYCSESSCCYDNVQYTYIVERTDPPYTISYNTNLDEIYAAGANGYPRLRLPGNDYVPVGNYYAPDKYANSQPTNMDGFTTSDLFSSDIWGGETGDVMTIAYMNGSKSGFSEIFGVPYFLWRINCTMTPSGNPAYSRLMWVLVDSATGDVITGGNLFPEGRIVMDASVANKEMYFIIEAKNVKSFTLELQTPGISYKNAYPKPAEASLMSFLNTMEN</sequence>
<dbReference type="OrthoDB" id="110819at2157"/>
<dbReference type="AlphaFoldDB" id="E1RHA8"/>
<dbReference type="EMBL" id="CP002117">
    <property type="protein sequence ID" value="ADN36412.1"/>
    <property type="molecule type" value="Genomic_DNA"/>
</dbReference>
<dbReference type="eggNOG" id="arCOG06912">
    <property type="taxonomic scope" value="Archaea"/>
</dbReference>
<dbReference type="GeneID" id="9744131"/>
<dbReference type="HOGENOM" id="CLU_1275336_0_0_2"/>
<gene>
    <name evidence="2" type="ordered locus">Mpet_1659</name>
</gene>
<protein>
    <submittedName>
        <fullName evidence="2">Uncharacterized protein</fullName>
    </submittedName>
</protein>
<evidence type="ECO:0000313" key="2">
    <source>
        <dbReference type="EMBL" id="ADN36412.1"/>
    </source>
</evidence>
<feature type="transmembrane region" description="Helical" evidence="1">
    <location>
        <begin position="6"/>
        <end position="23"/>
    </location>
</feature>
<name>E1RHA8_METP4</name>
<keyword evidence="1" id="KW-1133">Transmembrane helix</keyword>
<keyword evidence="1" id="KW-0472">Membrane</keyword>
<dbReference type="RefSeq" id="WP_013329589.1">
    <property type="nucleotide sequence ID" value="NC_014507.1"/>
</dbReference>
<dbReference type="Proteomes" id="UP000006565">
    <property type="component" value="Chromosome"/>
</dbReference>
<keyword evidence="3" id="KW-1185">Reference proteome</keyword>
<keyword evidence="1" id="KW-0812">Transmembrane</keyword>
<proteinExistence type="predicted"/>
<evidence type="ECO:0000256" key="1">
    <source>
        <dbReference type="SAM" id="Phobius"/>
    </source>
</evidence>
<dbReference type="KEGG" id="mpi:Mpet_1659"/>